<reference evidence="1 2" key="1">
    <citation type="submission" date="2018-08" db="EMBL/GenBank/DDBJ databases">
        <title>A genome reference for cultivated species of the human gut microbiota.</title>
        <authorList>
            <person name="Zou Y."/>
            <person name="Xue W."/>
            <person name="Luo G."/>
        </authorList>
    </citation>
    <scope>NUCLEOTIDE SEQUENCE [LARGE SCALE GENOMIC DNA]</scope>
    <source>
        <strain evidence="1 2">OM05-15BH</strain>
    </source>
</reference>
<dbReference type="EMBL" id="QSUL01000009">
    <property type="protein sequence ID" value="RGN34250.1"/>
    <property type="molecule type" value="Genomic_DNA"/>
</dbReference>
<name>A0A3E5B9H2_9BACE</name>
<gene>
    <name evidence="1" type="ORF">DXB65_14255</name>
</gene>
<evidence type="ECO:0000313" key="1">
    <source>
        <dbReference type="EMBL" id="RGN34250.1"/>
    </source>
</evidence>
<organism evidence="1 2">
    <name type="scientific">Bacteroides oleiciplenus</name>
    <dbReference type="NCBI Taxonomy" id="626931"/>
    <lineage>
        <taxon>Bacteria</taxon>
        <taxon>Pseudomonadati</taxon>
        <taxon>Bacteroidota</taxon>
        <taxon>Bacteroidia</taxon>
        <taxon>Bacteroidales</taxon>
        <taxon>Bacteroidaceae</taxon>
        <taxon>Bacteroides</taxon>
    </lineage>
</organism>
<dbReference type="Proteomes" id="UP000260983">
    <property type="component" value="Unassembled WGS sequence"/>
</dbReference>
<protein>
    <submittedName>
        <fullName evidence="1">Uncharacterized protein</fullName>
    </submittedName>
</protein>
<evidence type="ECO:0000313" key="2">
    <source>
        <dbReference type="Proteomes" id="UP000260983"/>
    </source>
</evidence>
<accession>A0A3E5B9H2</accession>
<proteinExistence type="predicted"/>
<comment type="caution">
    <text evidence="1">The sequence shown here is derived from an EMBL/GenBank/DDBJ whole genome shotgun (WGS) entry which is preliminary data.</text>
</comment>
<sequence length="768" mass="88202">MIITWRFVLFLFLCVGQLNVMGKDMLIFGNRNSEQKHELTDSLSEIYIGGMGETARRMLAEEPKNWKGGILRFKMKVDAQQQNYFTVRCWGSESDETVVMLFIEGKQIGYRHLGDYDLLHRGNGSKPCPERFYYYTLPLPLKYTQGKSEVNLELRSYGRIWDYGNTFEQYQHKMESKTIGFYKAYTTTTPCFVPDKKEKQGEDIVSNAPVRTFPGIEIIQDLKDKVSARIRQIMEKKLPLGQQEIWLLADAYSVSWTPAYHNIEVIQKVKQGIDNHYKKYIHDPSIIYTDESVYNGDWMTTCLLARSIKHLWNDLKDSLATPVMGTTRNEAWSQLMIASIQYGRTHRRQYTNQSMIIDMAIYECNRALMLMNPSQALPEYETLRYLYESLSLAPWLGKVISLNEYERPLGDNYWQLTAKGLTKELGFVGYYGEVLDWVNHIYKATCVPGLPDSGDAKIKEQLLRMADARYYFRYPAVDDDGFRCFRAEAVVGWRDGNHYPADIMYGDRGTAWDATPLLSATTTLDKRAISIAQQMLRDNQFFSIVAKKLTDARNIRSLQSCLHIPDEYELIMQQPQMLSELPMSDTTQDYIFADEEDGVVAIKNGDEILYISLYWRARNGINKLAKVHYITPKMERIANVCTYVEFTDSGLKYTRPDWVNLGFSGSREWYGGIHSAHAGDVLPIAQIPKGVKFKPGDENAYAGRADYYQLEYGNYVVGMNSSTSKIAELVVPSGHYRILNLTNSTEIVATEKIAIAPQSTIVLYIKDK</sequence>
<dbReference type="AlphaFoldDB" id="A0A3E5B9H2"/>